<evidence type="ECO:0008006" key="6">
    <source>
        <dbReference type="Google" id="ProtNLM"/>
    </source>
</evidence>
<evidence type="ECO:0000256" key="3">
    <source>
        <dbReference type="SAM" id="Phobius"/>
    </source>
</evidence>
<comment type="caution">
    <text evidence="4">The sequence shown here is derived from an EMBL/GenBank/DDBJ whole genome shotgun (WGS) entry which is preliminary data.</text>
</comment>
<dbReference type="EMBL" id="JABEYC010000238">
    <property type="protein sequence ID" value="KAF4980369.1"/>
    <property type="molecule type" value="Genomic_DNA"/>
</dbReference>
<accession>A0A8H4XLM6</accession>
<feature type="region of interest" description="Disordered" evidence="2">
    <location>
        <begin position="594"/>
        <end position="615"/>
    </location>
</feature>
<sequence length="1172" mass="131542">MSALLDVYSTLAYRTPVLGSLLSSVVVEILLISLGLYILSSLVQYPLQLLQSSSLSSSKRPFHSGFGISQLPRLSAAIPWFGHLLGLQRDSARYINRVIASTAAPIFTIDIPFKRIIVANPSIDRQLARHVSDTGLAQILAHVGPRVFSLGQSTVRIILDADPRPLHKVEFGGVENLKALSERSGVFLWDEMNKMDAVNDVDLAHWMFGLTVSATANAVWGVENPWRMDREFSEEFMNLSETFDSLSRPVAWLTAGSAYNSRKFLSTRLREFHNQHRESRVRTVAHAINVVAHSDPNWETNPDYYNIEMVSALGLLATPSTLSVWLVRHLLATPELLRVIMREVDGLEVVQAETLDSPKLDLAHVRTLCPWLVASWYETLRLHMTGVPRLARHAFSLAVPGTEPLSVSQGDIFLLPMCASNLDAATWGSDAASFNPGRFMASSGELNNSLIRKVRAFGVAGNLCPGRVFGFEVAMAVVAGTLRTFEIKRADGGGFWVPRVRKGFNVGFERCSPCLAAGRDCQFTAHPYELQAADLKRKHDELQARVSEHENLYDSLKTARPEETEEILRRIRAGKDVTSMTEDIQEGGLLLRLASSSSSSSQSNHQPPESEATRAGPMIRQAVAGSLLFSGSQAQHPGAQRQSSHGHPSRARLTSRFDHPEYVFERAWPDTQHMYAEESIFVDLPGYKLPVSRWTTVCDDDRLLSHLLLLFWSWDTICNRVIDRTMFEEDLVSLDPSGMYQPHRLCFCSPFLVNALLAVSCLYTTNQATFGEQGDLFTRGQAFAKEAERLLLFEDFRPFLPVAQGLALMHVYEGALGEGGKATTYHTRMHARYSELQLDDIPRSLDAAPAGTRECRESHALSWIQWGFYVWDWKPMHGLVRRLLIKRPNRPKIWRDAATSPLCNTDSPDYWWFSYPVSVIPQKSLKRDIFEAECNLTEITEQVLQFLVPLEEGIVPRRNAERARELYTKLTEWKASLPERLQAENAVLPAAILLHLNVDLIIISILRPFEGFSKQEFGPFDPMTMSYAHTSNAMSTMWYFRALYTLRNEHWLIQACSVCAFRVLFDIDSSPIQLETFTKALRALMELSEAFPVAKDVLLSVETVVRKRKLQLPERAQDHLPGETDGTKTEFTVVKVRDHSVIVEKADSLGNKNHTTMLGLLSAVGPKADGID</sequence>
<keyword evidence="3" id="KW-0472">Membrane</keyword>
<keyword evidence="1" id="KW-0175">Coiled coil</keyword>
<dbReference type="SUPFAM" id="SSF48264">
    <property type="entry name" value="Cytochrome P450"/>
    <property type="match status" value="1"/>
</dbReference>
<dbReference type="AlphaFoldDB" id="A0A8H4XLM6"/>
<dbReference type="PANTHER" id="PTHR47256">
    <property type="entry name" value="ZN(II)2CYS6 TRANSCRIPTION FACTOR (EUROFUNG)-RELATED"/>
    <property type="match status" value="1"/>
</dbReference>
<evidence type="ECO:0000313" key="4">
    <source>
        <dbReference type="EMBL" id="KAF4980369.1"/>
    </source>
</evidence>
<feature type="transmembrane region" description="Helical" evidence="3">
    <location>
        <begin position="21"/>
        <end position="43"/>
    </location>
</feature>
<dbReference type="Proteomes" id="UP000635477">
    <property type="component" value="Unassembled WGS sequence"/>
</dbReference>
<gene>
    <name evidence="4" type="ORF">FZEAL_3599</name>
</gene>
<proteinExistence type="predicted"/>
<feature type="region of interest" description="Disordered" evidence="2">
    <location>
        <begin position="632"/>
        <end position="652"/>
    </location>
</feature>
<keyword evidence="3" id="KW-1133">Transmembrane helix</keyword>
<dbReference type="GO" id="GO:0004497">
    <property type="term" value="F:monooxygenase activity"/>
    <property type="evidence" value="ECO:0007669"/>
    <property type="project" value="InterPro"/>
</dbReference>
<dbReference type="GO" id="GO:0016705">
    <property type="term" value="F:oxidoreductase activity, acting on paired donors, with incorporation or reduction of molecular oxygen"/>
    <property type="evidence" value="ECO:0007669"/>
    <property type="project" value="InterPro"/>
</dbReference>
<protein>
    <recommendedName>
        <fullName evidence="6">Cytochrome P450</fullName>
    </recommendedName>
</protein>
<name>A0A8H4XLM6_9HYPO</name>
<keyword evidence="3" id="KW-0812">Transmembrane</keyword>
<organism evidence="4 5">
    <name type="scientific">Fusarium zealandicum</name>
    <dbReference type="NCBI Taxonomy" id="1053134"/>
    <lineage>
        <taxon>Eukaryota</taxon>
        <taxon>Fungi</taxon>
        <taxon>Dikarya</taxon>
        <taxon>Ascomycota</taxon>
        <taxon>Pezizomycotina</taxon>
        <taxon>Sordariomycetes</taxon>
        <taxon>Hypocreomycetidae</taxon>
        <taxon>Hypocreales</taxon>
        <taxon>Nectriaceae</taxon>
        <taxon>Fusarium</taxon>
        <taxon>Fusarium staphyleae species complex</taxon>
    </lineage>
</organism>
<dbReference type="CDD" id="cd12148">
    <property type="entry name" value="fungal_TF_MHR"/>
    <property type="match status" value="1"/>
</dbReference>
<keyword evidence="5" id="KW-1185">Reference proteome</keyword>
<dbReference type="OrthoDB" id="3366823at2759"/>
<dbReference type="GO" id="GO:0020037">
    <property type="term" value="F:heme binding"/>
    <property type="evidence" value="ECO:0007669"/>
    <property type="project" value="InterPro"/>
</dbReference>
<dbReference type="PANTHER" id="PTHR47256:SF1">
    <property type="entry name" value="ZN(II)2CYS6 TRANSCRIPTION FACTOR (EUROFUNG)"/>
    <property type="match status" value="1"/>
</dbReference>
<dbReference type="InterPro" id="IPR053187">
    <property type="entry name" value="Notoamide_regulator"/>
</dbReference>
<dbReference type="InterPro" id="IPR036396">
    <property type="entry name" value="Cyt_P450_sf"/>
</dbReference>
<reference evidence="4" key="1">
    <citation type="journal article" date="2020" name="BMC Genomics">
        <title>Correction to: Identification and distribution of gene clusters required for synthesis of sphingolipid metabolism inhibitors in diverse species of the filamentous fungus Fusarium.</title>
        <authorList>
            <person name="Kim H.S."/>
            <person name="Lohmar J.M."/>
            <person name="Busman M."/>
            <person name="Brown D.W."/>
            <person name="Naumann T.A."/>
            <person name="Divon H.H."/>
            <person name="Lysoe E."/>
            <person name="Uhlig S."/>
            <person name="Proctor R.H."/>
        </authorList>
    </citation>
    <scope>NUCLEOTIDE SEQUENCE</scope>
    <source>
        <strain evidence="4">NRRL 22465</strain>
    </source>
</reference>
<reference evidence="4" key="2">
    <citation type="submission" date="2020-05" db="EMBL/GenBank/DDBJ databases">
        <authorList>
            <person name="Kim H.-S."/>
            <person name="Proctor R.H."/>
            <person name="Brown D.W."/>
        </authorList>
    </citation>
    <scope>NUCLEOTIDE SEQUENCE</scope>
    <source>
        <strain evidence="4">NRRL 22465</strain>
    </source>
</reference>
<evidence type="ECO:0000256" key="2">
    <source>
        <dbReference type="SAM" id="MobiDB-lite"/>
    </source>
</evidence>
<dbReference type="Gene3D" id="1.10.630.10">
    <property type="entry name" value="Cytochrome P450"/>
    <property type="match status" value="1"/>
</dbReference>
<evidence type="ECO:0000256" key="1">
    <source>
        <dbReference type="SAM" id="Coils"/>
    </source>
</evidence>
<dbReference type="GO" id="GO:0005506">
    <property type="term" value="F:iron ion binding"/>
    <property type="evidence" value="ECO:0007669"/>
    <property type="project" value="InterPro"/>
</dbReference>
<feature type="coiled-coil region" evidence="1">
    <location>
        <begin position="532"/>
        <end position="559"/>
    </location>
</feature>
<evidence type="ECO:0000313" key="5">
    <source>
        <dbReference type="Proteomes" id="UP000635477"/>
    </source>
</evidence>
<feature type="compositionally biased region" description="Polar residues" evidence="2">
    <location>
        <begin position="632"/>
        <end position="646"/>
    </location>
</feature>